<feature type="compositionally biased region" description="Basic residues" evidence="5">
    <location>
        <begin position="263"/>
        <end position="273"/>
    </location>
</feature>
<dbReference type="InterPro" id="IPR027417">
    <property type="entry name" value="P-loop_NTPase"/>
</dbReference>
<evidence type="ECO:0000256" key="4">
    <source>
        <dbReference type="SAM" id="Coils"/>
    </source>
</evidence>
<dbReference type="GO" id="GO:0007018">
    <property type="term" value="P:microtubule-based movement"/>
    <property type="evidence" value="ECO:0007669"/>
    <property type="project" value="InterPro"/>
</dbReference>
<name>A0A6C0KKN0_9ZZZZ</name>
<evidence type="ECO:0000313" key="7">
    <source>
        <dbReference type="EMBL" id="QHU18525.1"/>
    </source>
</evidence>
<feature type="compositionally biased region" description="Low complexity" evidence="5">
    <location>
        <begin position="277"/>
        <end position="289"/>
    </location>
</feature>
<dbReference type="GO" id="GO:0005524">
    <property type="term" value="F:ATP binding"/>
    <property type="evidence" value="ECO:0007669"/>
    <property type="project" value="InterPro"/>
</dbReference>
<dbReference type="PRINTS" id="PR00380">
    <property type="entry name" value="KINESINHEAVY"/>
</dbReference>
<dbReference type="GO" id="GO:0031267">
    <property type="term" value="F:small GTPase binding"/>
    <property type="evidence" value="ECO:0007669"/>
    <property type="project" value="TreeGrafter"/>
</dbReference>
<reference evidence="7" key="1">
    <citation type="journal article" date="2020" name="Nature">
        <title>Giant virus diversity and host interactions through global metagenomics.</title>
        <authorList>
            <person name="Schulz F."/>
            <person name="Roux S."/>
            <person name="Paez-Espino D."/>
            <person name="Jungbluth S."/>
            <person name="Walsh D.A."/>
            <person name="Denef V.J."/>
            <person name="McMahon K.D."/>
            <person name="Konstantinidis K.T."/>
            <person name="Eloe-Fadrosh E.A."/>
            <person name="Kyrpides N.C."/>
            <person name="Woyke T."/>
        </authorList>
    </citation>
    <scope>NUCLEOTIDE SEQUENCE</scope>
    <source>
        <strain evidence="7">GVMAG-S-3300013006-158</strain>
    </source>
</reference>
<dbReference type="SUPFAM" id="SSF52540">
    <property type="entry name" value="P-loop containing nucleoside triphosphate hydrolases"/>
    <property type="match status" value="1"/>
</dbReference>
<dbReference type="InterPro" id="IPR038765">
    <property type="entry name" value="Papain-like_cys_pep_sf"/>
</dbReference>
<evidence type="ECO:0000256" key="1">
    <source>
        <dbReference type="ARBA" id="ARBA00004555"/>
    </source>
</evidence>
<feature type="region of interest" description="Disordered" evidence="5">
    <location>
        <begin position="261"/>
        <end position="289"/>
    </location>
</feature>
<protein>
    <recommendedName>
        <fullName evidence="6">USP domain-containing protein</fullName>
    </recommendedName>
</protein>
<evidence type="ECO:0000256" key="2">
    <source>
        <dbReference type="ARBA" id="ARBA00023034"/>
    </source>
</evidence>
<keyword evidence="3 4" id="KW-0175">Coiled coil</keyword>
<keyword evidence="2" id="KW-0333">Golgi apparatus</keyword>
<dbReference type="GO" id="GO:0008017">
    <property type="term" value="F:microtubule binding"/>
    <property type="evidence" value="ECO:0007669"/>
    <property type="project" value="InterPro"/>
</dbReference>
<evidence type="ECO:0000256" key="5">
    <source>
        <dbReference type="SAM" id="MobiDB-lite"/>
    </source>
</evidence>
<evidence type="ECO:0000259" key="6">
    <source>
        <dbReference type="PROSITE" id="PS50235"/>
    </source>
</evidence>
<dbReference type="SUPFAM" id="SSF54001">
    <property type="entry name" value="Cysteine proteinases"/>
    <property type="match status" value="1"/>
</dbReference>
<dbReference type="Gene3D" id="3.40.850.10">
    <property type="entry name" value="Kinesin motor domain"/>
    <property type="match status" value="1"/>
</dbReference>
<dbReference type="PANTHER" id="PTHR18921:SF2">
    <property type="entry name" value="THYROID RECEPTOR-INTERACTING PROTEIN 11"/>
    <property type="match status" value="1"/>
</dbReference>
<dbReference type="EMBL" id="MN740936">
    <property type="protein sequence ID" value="QHU18525.1"/>
    <property type="molecule type" value="Genomic_DNA"/>
</dbReference>
<feature type="domain" description="USP" evidence="6">
    <location>
        <begin position="299"/>
        <end position="635"/>
    </location>
</feature>
<accession>A0A6C0KKN0</accession>
<feature type="region of interest" description="Disordered" evidence="5">
    <location>
        <begin position="954"/>
        <end position="1012"/>
    </location>
</feature>
<dbReference type="GO" id="GO:0005794">
    <property type="term" value="C:Golgi apparatus"/>
    <property type="evidence" value="ECO:0007669"/>
    <property type="project" value="UniProtKB-SubCell"/>
</dbReference>
<feature type="coiled-coil region" evidence="4">
    <location>
        <begin position="835"/>
        <end position="890"/>
    </location>
</feature>
<dbReference type="PROSITE" id="PS50235">
    <property type="entry name" value="USP_3"/>
    <property type="match status" value="1"/>
</dbReference>
<dbReference type="InterPro" id="IPR028889">
    <property type="entry name" value="USP"/>
</dbReference>
<feature type="compositionally biased region" description="Acidic residues" evidence="5">
    <location>
        <begin position="724"/>
        <end position="762"/>
    </location>
</feature>
<dbReference type="Gene3D" id="1.10.287.110">
    <property type="entry name" value="DnaJ domain"/>
    <property type="match status" value="1"/>
</dbReference>
<dbReference type="SUPFAM" id="SSF46565">
    <property type="entry name" value="Chaperone J-domain"/>
    <property type="match status" value="1"/>
</dbReference>
<dbReference type="InterPro" id="IPR036869">
    <property type="entry name" value="J_dom_sf"/>
</dbReference>
<dbReference type="GO" id="GO:0016579">
    <property type="term" value="P:protein deubiquitination"/>
    <property type="evidence" value="ECO:0007669"/>
    <property type="project" value="InterPro"/>
</dbReference>
<feature type="compositionally biased region" description="Basic residues" evidence="5">
    <location>
        <begin position="954"/>
        <end position="967"/>
    </location>
</feature>
<comment type="subcellular location">
    <subcellularLocation>
        <location evidence="1">Golgi apparatus</location>
    </subcellularLocation>
</comment>
<dbReference type="InterPro" id="IPR001752">
    <property type="entry name" value="Kinesin_motor_dom"/>
</dbReference>
<sequence length="1898" mass="209473">MSTLAGYNPNVSLLPNVGGTIQPMSGGAGPNAVPVANNGLRNAVPAVNAVPVAVNAAAAASTNAVPVAVNANPAVNAVPVNAVPVAVNAVPVNAVPVNAVPVNAVPVAANANAVTTASSNTPTNEKSSKDITIFTTRLSLENPRKNPPNELTKNQEKALELFGLDGEAVSHADKLKILQGLFDGECNTDKPLIMLEQCEPIRRVVQSLAISLLERLSPEKKGNINALGEKPVVSYEKQADGNMKICMTLQHTQLQKLSEKVTKNKNKNKNKNKKNTESPSEETTTSPLLSTEENVVTTIGIKNPSVDCYCTSTVQMLYSIPQVRSLFNKRPCPPGFSEVSIQDATVESIKNDIQAKRKDSKDFFPYMNRSFLCSLKAAFQQLDKKRTTFDALDTLNTEGKEAVSDVYVQYLMKTYIAYRNITGKEVGAKETITTQQDQDEFLQFIFQVLKKDNNLKAIPALFGFRINQVEVVQNKTVEVDGEEDETILNVSLAGDKPSATPSLTVDKLIESSQKNATEKKTKSYTIDKENEYLLVYTDRFDDDRKRTERTLSGYSPIQFAHHDYTLFGAILYYPFSSEGNRGHYMYLRVDPKDPSKFVLYNDDKVGSTYTSFTLDDVKQECKIENCSYVLVYRVSSNLFKQFDMSFDDLLGLTSEDLHQRFATLNVEKKGRFQKAYERVYEQLKSKEGSVPKEQKDDAVAADAAVAAVAANVADAVVADAAVAAEEEAEEEEAAEEEAEEEEAAEEAEEEEAAEEDAEEAEAAEGAAIPKDAERAKGNKDIQNAMAVLKIEEPFASLNRKRIAKIARDLLAILHPNKGGDPEEYKKVASARDVLLNAVRNKVNNVVVAAEAAEAEEAAAEAEEEDDQAVAADVAAIADEADAEAAEAEEEDDVAAIAAEADAEAAEAVVEKQPEPEKEHVNEDRILAKRKKNAEVASLEQKLQTTLESIARTKSRVQTMKKKSKNKSKLNSMNQSLNSFKSKVNSLKNTLSKNKNKNNNNRQKGTRKNASNNIESIENKLRNMEHIITDSEKQIEFDTISKEISDLFKEINKSKKISRANNANVKLMTDLSGLTNIKTNGSQNKGVDMDENITRAKEIRTKMQAIYDALPQIPTVYVNLRNDLPESKNGEAGEINPAEIVQPAEAARAASTTTPTPNNVGSLIGIKTFKNGRPAGITSTANTIRARVNQRVPIPPSTPQPNSLRNRIGSRKRMQSSPGVVISTKKRNNSVREASATLSAVAAAATSNELKKKGEIIDQQGKTLQQKEEVIQQKDKNIQSLQQQLEEVRRLLEDNKKAVVPKEVDYANCKETIDKLKQIQEIFARKQTVIGTLNSLIHKPDPENPSPFTKLSQPIQEKVTAQFDAVKNQLEAHMAEMKLDTYVNDPLINSLQNKSKQKKNAAALSALCESVQAPLTYWDEHESEFREQDNRLTNIYEDISGAVRVYIKIKPIGGGAFRTVQPVDNTKRVQVDCSKVPSVAKEQTFGEFYGVFDQDFTNKDAYTGIKGLGGDLSELKVEVASIEEEKNTTHPGLYSTFKQVEDGYSIVLFGYGLSGSGKTYTLIGDQSKGVPGLLHYGLENLQGVTQMKVAYIFEMYNDKFTPTIPNITGKVITLVGTPTFDNEGVNIVKEDEFKTTIDETILKKFKPEYINTLTGAIETYRIKKGRIKTTPNNPVSSRSHLFLVFKITFNTGKTGYVTIVDTAGRESPLGIKSVFINDKSSTGKDIPLLSLLDPTMGPTTIETNMRPEIQKLTKDETITRKGKKVVVQTPIYTGNNIFQILTEGFYINETINHLIYFFNKKNGIATKITKQKPSLKDYNDDKYFVVPETEEVGKDISNTNNCLMIPVLNFLDTISKAKKPVSADYKPTKFITMVCVRQDEEYCSQIFGSLDFAEKIKST</sequence>
<dbReference type="PANTHER" id="PTHR18921">
    <property type="entry name" value="MYOSIN HEAVY CHAIN - RELATED"/>
    <property type="match status" value="1"/>
</dbReference>
<evidence type="ECO:0000256" key="3">
    <source>
        <dbReference type="ARBA" id="ARBA00023054"/>
    </source>
</evidence>
<feature type="region of interest" description="Disordered" evidence="5">
    <location>
        <begin position="722"/>
        <end position="776"/>
    </location>
</feature>
<proteinExistence type="predicted"/>
<dbReference type="GO" id="GO:0007030">
    <property type="term" value="P:Golgi organization"/>
    <property type="evidence" value="ECO:0007669"/>
    <property type="project" value="TreeGrafter"/>
</dbReference>
<dbReference type="InterPro" id="IPR036961">
    <property type="entry name" value="Kinesin_motor_dom_sf"/>
</dbReference>
<feature type="compositionally biased region" description="Low complexity" evidence="5">
    <location>
        <begin position="968"/>
        <end position="1002"/>
    </location>
</feature>
<dbReference type="GO" id="GO:0003777">
    <property type="term" value="F:microtubule motor activity"/>
    <property type="evidence" value="ECO:0007669"/>
    <property type="project" value="InterPro"/>
</dbReference>
<feature type="coiled-coil region" evidence="4">
    <location>
        <begin position="1263"/>
        <end position="1297"/>
    </location>
</feature>
<dbReference type="GO" id="GO:0004843">
    <property type="term" value="F:cysteine-type deubiquitinase activity"/>
    <property type="evidence" value="ECO:0007669"/>
    <property type="project" value="InterPro"/>
</dbReference>
<dbReference type="Pfam" id="PF00225">
    <property type="entry name" value="Kinesin"/>
    <property type="match status" value="1"/>
</dbReference>
<dbReference type="Pfam" id="PF00443">
    <property type="entry name" value="UCH"/>
    <property type="match status" value="1"/>
</dbReference>
<organism evidence="7">
    <name type="scientific">viral metagenome</name>
    <dbReference type="NCBI Taxonomy" id="1070528"/>
    <lineage>
        <taxon>unclassified sequences</taxon>
        <taxon>metagenomes</taxon>
        <taxon>organismal metagenomes</taxon>
    </lineage>
</organism>
<dbReference type="GO" id="GO:0006888">
    <property type="term" value="P:endoplasmic reticulum to Golgi vesicle-mediated transport"/>
    <property type="evidence" value="ECO:0007669"/>
    <property type="project" value="TreeGrafter"/>
</dbReference>
<dbReference type="InterPro" id="IPR001394">
    <property type="entry name" value="Peptidase_C19_UCH"/>
</dbReference>
<dbReference type="Gene3D" id="3.90.70.10">
    <property type="entry name" value="Cysteine proteinases"/>
    <property type="match status" value="1"/>
</dbReference>